<feature type="compositionally biased region" description="Polar residues" evidence="1">
    <location>
        <begin position="280"/>
        <end position="292"/>
    </location>
</feature>
<protein>
    <submittedName>
        <fullName evidence="2">Uncharacterized protein</fullName>
    </submittedName>
</protein>
<keyword evidence="3" id="KW-1185">Reference proteome</keyword>
<evidence type="ECO:0000256" key="1">
    <source>
        <dbReference type="SAM" id="MobiDB-lite"/>
    </source>
</evidence>
<evidence type="ECO:0000313" key="3">
    <source>
        <dbReference type="Proteomes" id="UP000031523"/>
    </source>
</evidence>
<dbReference type="KEGG" id="sals:SLNWT_7040"/>
<feature type="region of interest" description="Disordered" evidence="1">
    <location>
        <begin position="273"/>
        <end position="300"/>
    </location>
</feature>
<feature type="region of interest" description="Disordered" evidence="1">
    <location>
        <begin position="313"/>
        <end position="359"/>
    </location>
</feature>
<dbReference type="Proteomes" id="UP000031523">
    <property type="component" value="Chromosome"/>
</dbReference>
<evidence type="ECO:0000313" key="2">
    <source>
        <dbReference type="EMBL" id="AJE87416.1"/>
    </source>
</evidence>
<gene>
    <name evidence="2" type="ORF">SLNWT_7040</name>
</gene>
<proteinExistence type="predicted"/>
<reference evidence="2 3" key="1">
    <citation type="submission" date="2015-01" db="EMBL/GenBank/DDBJ databases">
        <title>Enhanced salinomycin production by adjusting the supply of polyketide extender units in Streptomyce albus DSM 41398.</title>
        <authorList>
            <person name="Lu C."/>
        </authorList>
    </citation>
    <scope>NUCLEOTIDE SEQUENCE [LARGE SCALE GENOMIC DNA]</scope>
    <source>
        <strain evidence="3">ATCC 21838 / DSM 41398 / FERM P-419 / JCM 4703 / NBRC 107858</strain>
    </source>
</reference>
<dbReference type="AlphaFoldDB" id="A0A0B5F9A4"/>
<sequence>MDPAQYGAGWRFQQGLEDGFQFRTHEAVLRAEHVAQVSGACTGGALSVLVEPLHGPAVGAGTAGGGMLGPAGLAQGLAFGGPAADAEDPVAAGARLGLVAAVSAQRLAGGGAVVDAPMLATADAHSLLALLGAAGQALGGVGGGVIAGAEFTAGRAGGGGDLPAGGADSAVVGARLPEAQRAADAACPVVEGVVLATGAAHGLTVGPASADRSHASAGRAGRDLGLASARLAAAQAVTALLEVGGALAERARGDDHAMGAAIDQRLGQGGDLGWPLGAASGQQTGGIFQRPQQPDLAGAGAFDRANGLLSCLGRDSDGGGGNQSGQFPGRVGSAPWRMGPAAGPTSAVASGEGGASADHARVGAPEAAVAAGAADACAIAEASQRTLMPAVAAARQNQSFGTSLAQRPDEPFDRVWSLGTTRRQQIRGGLEYLGERPKLRSLAEDRLEHGDDVDPLARGVG</sequence>
<name>A0A0B5F9A4_STRA4</name>
<dbReference type="EMBL" id="CP010519">
    <property type="protein sequence ID" value="AJE87416.1"/>
    <property type="molecule type" value="Genomic_DNA"/>
</dbReference>
<organism evidence="2 3">
    <name type="scientific">Streptomyces albus (strain ATCC 21838 / DSM 41398 / FERM P-419 / JCM 4703 / NBRC 107858)</name>
    <dbReference type="NCBI Taxonomy" id="1081613"/>
    <lineage>
        <taxon>Bacteria</taxon>
        <taxon>Bacillati</taxon>
        <taxon>Actinomycetota</taxon>
        <taxon>Actinomycetes</taxon>
        <taxon>Kitasatosporales</taxon>
        <taxon>Streptomycetaceae</taxon>
        <taxon>Streptomyces</taxon>
    </lineage>
</organism>
<accession>A0A0B5F9A4</accession>